<protein>
    <submittedName>
        <fullName evidence="1">Uncharacterized protein</fullName>
    </submittedName>
</protein>
<dbReference type="RefSeq" id="WP_038093130.1">
    <property type="nucleotide sequence ID" value="NZ_JMIR01000037.1"/>
</dbReference>
<keyword evidence="2" id="KW-1185">Reference proteome</keyword>
<organism evidence="1 2">
    <name type="scientific">Tumebacillus flagellatus</name>
    <dbReference type="NCBI Taxonomy" id="1157490"/>
    <lineage>
        <taxon>Bacteria</taxon>
        <taxon>Bacillati</taxon>
        <taxon>Bacillota</taxon>
        <taxon>Bacilli</taxon>
        <taxon>Bacillales</taxon>
        <taxon>Alicyclobacillaceae</taxon>
        <taxon>Tumebacillus</taxon>
    </lineage>
</organism>
<dbReference type="STRING" id="1157490.EL26_20755"/>
<name>A0A074LLS3_9BACL</name>
<reference evidence="1 2" key="1">
    <citation type="journal article" date="2013" name="Int. J. Syst. Evol. Microbiol.">
        <title>Tumebacillus flagellatus sp. nov., an alpha-amylase/pullulanase-producing bacterium isolated from cassava wastewater.</title>
        <authorList>
            <person name="Wang Q."/>
            <person name="Xie N."/>
            <person name="Qin Y."/>
            <person name="Shen N."/>
            <person name="Zhu J."/>
            <person name="Mi H."/>
            <person name="Huang R."/>
        </authorList>
    </citation>
    <scope>NUCLEOTIDE SEQUENCE [LARGE SCALE GENOMIC DNA]</scope>
    <source>
        <strain evidence="1 2">GST4</strain>
    </source>
</reference>
<dbReference type="Proteomes" id="UP000027931">
    <property type="component" value="Unassembled WGS sequence"/>
</dbReference>
<dbReference type="EMBL" id="JMIR01000037">
    <property type="protein sequence ID" value="KEO81505.1"/>
    <property type="molecule type" value="Genomic_DNA"/>
</dbReference>
<accession>A0A074LLS3</accession>
<evidence type="ECO:0000313" key="2">
    <source>
        <dbReference type="Proteomes" id="UP000027931"/>
    </source>
</evidence>
<sequence length="218" mass="25537">MAQQSKIEKFGCEVIVANGLRADKSLRAIAEECSDWAGVKISHTAVQRYIEQLNQNKKQLVTADDRSLVNVVHQDFDIIQNSLKLAHALLRRFEYVDNLPEYFEERMQELEHQLVSEGINAEYLNTWAQMVNAELRRKVLEITSLSKESREIMKFMVDLKERVFRFELMSEYLNLFMTIFQRYSPDAYEKAMQEVGSNPRMAQIVEQQRSINSGKEDY</sequence>
<dbReference type="OrthoDB" id="2606904at2"/>
<dbReference type="AlphaFoldDB" id="A0A074LLS3"/>
<gene>
    <name evidence="1" type="ORF">EL26_20755</name>
</gene>
<proteinExistence type="predicted"/>
<evidence type="ECO:0000313" key="1">
    <source>
        <dbReference type="EMBL" id="KEO81505.1"/>
    </source>
</evidence>
<comment type="caution">
    <text evidence="1">The sequence shown here is derived from an EMBL/GenBank/DDBJ whole genome shotgun (WGS) entry which is preliminary data.</text>
</comment>